<evidence type="ECO:0000256" key="3">
    <source>
        <dbReference type="ARBA" id="ARBA00023125"/>
    </source>
</evidence>
<dbReference type="GO" id="GO:0016787">
    <property type="term" value="F:hydrolase activity"/>
    <property type="evidence" value="ECO:0007669"/>
    <property type="project" value="UniProtKB-KW"/>
</dbReference>
<keyword evidence="5" id="KW-0255">Endonuclease</keyword>
<organism evidence="5 6">
    <name type="scientific">Paenibacillus woosongensis</name>
    <dbReference type="NCBI Taxonomy" id="307580"/>
    <lineage>
        <taxon>Bacteria</taxon>
        <taxon>Bacillati</taxon>
        <taxon>Bacillota</taxon>
        <taxon>Bacilli</taxon>
        <taxon>Bacillales</taxon>
        <taxon>Paenibacillaceae</taxon>
        <taxon>Paenibacillus</taxon>
    </lineage>
</organism>
<dbReference type="InterPro" id="IPR052021">
    <property type="entry name" value="Type-I_RS_S_subunit"/>
</dbReference>
<dbReference type="GO" id="GO:0004519">
    <property type="term" value="F:endonuclease activity"/>
    <property type="evidence" value="ECO:0007669"/>
    <property type="project" value="UniProtKB-KW"/>
</dbReference>
<evidence type="ECO:0000256" key="1">
    <source>
        <dbReference type="ARBA" id="ARBA00010923"/>
    </source>
</evidence>
<sequence length="440" mass="49473">MSFEWKIKKVDEIKADISNAIAMGPFGSNIKTENFVARGVPVIRGINLSKGKLYEEEYVYITEEKADELKSSNAFPGDLVFTHRGTLGQVGIIPFNSKYRRYVVSQSQMKLTCNTKQVNPLFVYYFFKSNIGQHALLMNTSTTGVPAISRPVTSLKNIEIPLPALDEQQRIVDILNALDDKIELNNAINKNLEEMAQALFKRWFVDFEFPNENGKPYKSSGGEFEESELGLIPKGWNISSLKDISTIMMGQSPKSEYYNTTGEGLPFHQGVSDYGYRFPKHNTFCTNLLRVAKKDSILISVRAPVGRLNIADRDIVIGRGLGAINSIINCNSYLFYLLKRIFAVEDRHGSGTIFNSITKKEVEEIKVISPSSTIIHRFENIVKNIDQQISVLSAECDYLAQIRDTLLPKLMSGEIRVPVDRDHNVSELLMVAESAATYQS</sequence>
<evidence type="ECO:0000313" key="6">
    <source>
        <dbReference type="Proteomes" id="UP001177943"/>
    </source>
</evidence>
<dbReference type="PANTHER" id="PTHR30408">
    <property type="entry name" value="TYPE-1 RESTRICTION ENZYME ECOKI SPECIFICITY PROTEIN"/>
    <property type="match status" value="1"/>
</dbReference>
<dbReference type="CDD" id="cd17495">
    <property type="entry name" value="RMtype1_S_Cep9333ORF4827P-TRD2-CR2_like"/>
    <property type="match status" value="1"/>
</dbReference>
<dbReference type="PANTHER" id="PTHR30408:SF12">
    <property type="entry name" value="TYPE I RESTRICTION ENZYME MJAVIII SPECIFICITY SUBUNIT"/>
    <property type="match status" value="1"/>
</dbReference>
<dbReference type="RefSeq" id="WP_283927153.1">
    <property type="nucleotide sequence ID" value="NZ_CP126084.1"/>
</dbReference>
<accession>A0AA95IBD4</accession>
<name>A0AA95IBD4_9BACL</name>
<feature type="domain" description="Type I restriction modification DNA specificity" evidence="4">
    <location>
        <begin position="233"/>
        <end position="387"/>
    </location>
</feature>
<dbReference type="Pfam" id="PF01420">
    <property type="entry name" value="Methylase_S"/>
    <property type="match status" value="2"/>
</dbReference>
<dbReference type="KEGG" id="pwn:QNH46_04975"/>
<dbReference type="Gene3D" id="3.90.220.20">
    <property type="entry name" value="DNA methylase specificity domains"/>
    <property type="match status" value="2"/>
</dbReference>
<proteinExistence type="inferred from homology"/>
<dbReference type="EMBL" id="CP126084">
    <property type="protein sequence ID" value="WHX50027.1"/>
    <property type="molecule type" value="Genomic_DNA"/>
</dbReference>
<dbReference type="GO" id="GO:0009307">
    <property type="term" value="P:DNA restriction-modification system"/>
    <property type="evidence" value="ECO:0007669"/>
    <property type="project" value="UniProtKB-KW"/>
</dbReference>
<dbReference type="InterPro" id="IPR000055">
    <property type="entry name" value="Restrct_endonuc_typeI_TRD"/>
</dbReference>
<dbReference type="REBASE" id="723587">
    <property type="entry name" value="S.PwoB24ORF4980P"/>
</dbReference>
<comment type="similarity">
    <text evidence="1">Belongs to the type-I restriction system S methylase family.</text>
</comment>
<keyword evidence="5" id="KW-0378">Hydrolase</keyword>
<feature type="domain" description="Type I restriction modification DNA specificity" evidence="4">
    <location>
        <begin position="61"/>
        <end position="194"/>
    </location>
</feature>
<keyword evidence="2" id="KW-0680">Restriction system</keyword>
<reference evidence="5" key="1">
    <citation type="submission" date="2023-05" db="EMBL/GenBank/DDBJ databases">
        <title>Comparative genomics of Bacillaceae isolates and their secondary metabolite potential.</title>
        <authorList>
            <person name="Song L."/>
            <person name="Nielsen L.J."/>
            <person name="Mohite O."/>
            <person name="Xu X."/>
            <person name="Weber T."/>
            <person name="Kovacs A.T."/>
        </authorList>
    </citation>
    <scope>NUCLEOTIDE SEQUENCE</scope>
    <source>
        <strain evidence="5">B2_4</strain>
    </source>
</reference>
<gene>
    <name evidence="5" type="ORF">QNH46_04975</name>
</gene>
<keyword evidence="5" id="KW-0540">Nuclease</keyword>
<keyword evidence="3" id="KW-0238">DNA-binding</keyword>
<evidence type="ECO:0000259" key="4">
    <source>
        <dbReference type="Pfam" id="PF01420"/>
    </source>
</evidence>
<dbReference type="SUPFAM" id="SSF116734">
    <property type="entry name" value="DNA methylase specificity domain"/>
    <property type="match status" value="2"/>
</dbReference>
<dbReference type="InterPro" id="IPR044946">
    <property type="entry name" value="Restrct_endonuc_typeI_TRD_sf"/>
</dbReference>
<evidence type="ECO:0000313" key="5">
    <source>
        <dbReference type="EMBL" id="WHX50027.1"/>
    </source>
</evidence>
<dbReference type="AlphaFoldDB" id="A0AA95IBD4"/>
<protein>
    <submittedName>
        <fullName evidence="5">Restriction endonuclease subunit S</fullName>
        <ecNumber evidence="5">3.1.21.-</ecNumber>
    </submittedName>
</protein>
<evidence type="ECO:0000256" key="2">
    <source>
        <dbReference type="ARBA" id="ARBA00022747"/>
    </source>
</evidence>
<dbReference type="GO" id="GO:0003677">
    <property type="term" value="F:DNA binding"/>
    <property type="evidence" value="ECO:0007669"/>
    <property type="project" value="UniProtKB-KW"/>
</dbReference>
<dbReference type="EC" id="3.1.21.-" evidence="5"/>
<dbReference type="Proteomes" id="UP001177943">
    <property type="component" value="Chromosome"/>
</dbReference>